<comment type="caution">
    <text evidence="2">The sequence shown here is derived from an EMBL/GenBank/DDBJ whole genome shotgun (WGS) entry which is preliminary data.</text>
</comment>
<keyword evidence="1" id="KW-0812">Transmembrane</keyword>
<accession>A0A165L6Q3</accession>
<keyword evidence="1" id="KW-1133">Transmembrane helix</keyword>
<dbReference type="OrthoDB" id="2938133at2"/>
<dbReference type="RefSeq" id="WP_063191047.1">
    <property type="nucleotide sequence ID" value="NZ_JBLGCT010000001.1"/>
</dbReference>
<reference evidence="3" key="1">
    <citation type="submission" date="2016-01" db="EMBL/GenBank/DDBJ databases">
        <title>Whole genome sequencing of Bhargavaea cecembensis T14.</title>
        <authorList>
            <person name="Hong K.W."/>
        </authorList>
    </citation>
    <scope>NUCLEOTIDE SEQUENCE [LARGE SCALE GENOMIC DNA]</scope>
    <source>
        <strain evidence="3">M19</strain>
    </source>
</reference>
<evidence type="ECO:0000313" key="3">
    <source>
        <dbReference type="Proteomes" id="UP000076510"/>
    </source>
</evidence>
<name>A0A165L6Q3_9BACI</name>
<evidence type="ECO:0000256" key="1">
    <source>
        <dbReference type="SAM" id="Phobius"/>
    </source>
</evidence>
<dbReference type="AlphaFoldDB" id="A0A165L6Q3"/>
<organism evidence="2 3">
    <name type="scientific">Rossellomorea marisflavi</name>
    <dbReference type="NCBI Taxonomy" id="189381"/>
    <lineage>
        <taxon>Bacteria</taxon>
        <taxon>Bacillati</taxon>
        <taxon>Bacillota</taxon>
        <taxon>Bacilli</taxon>
        <taxon>Bacillales</taxon>
        <taxon>Bacillaceae</taxon>
        <taxon>Rossellomorea</taxon>
    </lineage>
</organism>
<dbReference type="Proteomes" id="UP000076510">
    <property type="component" value="Unassembled WGS sequence"/>
</dbReference>
<feature type="transmembrane region" description="Helical" evidence="1">
    <location>
        <begin position="30"/>
        <end position="51"/>
    </location>
</feature>
<evidence type="ECO:0000313" key="2">
    <source>
        <dbReference type="EMBL" id="KZE51164.1"/>
    </source>
</evidence>
<sequence length="101" mass="11167">MEKDVRVELEEKVLQDENEGAMIRLKPYRFSIWSALIGIFLLIISINGVEIANSLFTSPLPGAGFLLTNTYIPSVLGLACILLAISTCTVQYAHQLKKGEK</sequence>
<dbReference type="EMBL" id="LQQY01000009">
    <property type="protein sequence ID" value="KZE51164.1"/>
    <property type="molecule type" value="Genomic_DNA"/>
</dbReference>
<protein>
    <submittedName>
        <fullName evidence="2">Uncharacterized protein</fullName>
    </submittedName>
</protein>
<proteinExistence type="predicted"/>
<gene>
    <name evidence="2" type="ORF">AV649_17535</name>
</gene>
<keyword evidence="1" id="KW-0472">Membrane</keyword>
<feature type="transmembrane region" description="Helical" evidence="1">
    <location>
        <begin position="71"/>
        <end position="93"/>
    </location>
</feature>